<proteinExistence type="predicted"/>
<organism evidence="1 2">
    <name type="scientific">Candidatus Tenderia electrophaga</name>
    <dbReference type="NCBI Taxonomy" id="1748243"/>
    <lineage>
        <taxon>Bacteria</taxon>
        <taxon>Pseudomonadati</taxon>
        <taxon>Pseudomonadota</taxon>
        <taxon>Gammaproteobacteria</taxon>
        <taxon>Candidatus Tenderiales</taxon>
        <taxon>Candidatus Tenderiaceae</taxon>
        <taxon>Candidatus Tenderia</taxon>
    </lineage>
</organism>
<reference evidence="1" key="1">
    <citation type="submission" date="2015-10" db="EMBL/GenBank/DDBJ databases">
        <title>Description of Candidatus Tenderia electrophaga gen. nov, sp. nov., an Uncultivated Electroautotroph from a Biocathode Enrichment.</title>
        <authorList>
            <person name="Eddie B.J."/>
            <person name="Malanoski A.P."/>
            <person name="Wang Z."/>
            <person name="Hall R.J."/>
            <person name="Oh S.D."/>
            <person name="Heiner C."/>
            <person name="Lin B."/>
            <person name="Strycharz-Glaven S.M."/>
        </authorList>
    </citation>
    <scope>NUCLEOTIDE SEQUENCE [LARGE SCALE GENOMIC DNA]</scope>
    <source>
        <strain evidence="1">NRL1</strain>
    </source>
</reference>
<evidence type="ECO:0000313" key="2">
    <source>
        <dbReference type="Proteomes" id="UP000055136"/>
    </source>
</evidence>
<sequence>MGDVVKFRKPKLSDKHKGKTLCKSGFHKWEVVQEKQFDVKQGRLVTVYHCIRCGVKKTEAR</sequence>
<accession>A0A0S2T935</accession>
<keyword evidence="2" id="KW-1185">Reference proteome</keyword>
<name>A0A0S2T935_9GAMM</name>
<protein>
    <submittedName>
        <fullName evidence="1">ABC transporter permease</fullName>
    </submittedName>
</protein>
<dbReference type="EMBL" id="CP013099">
    <property type="protein sequence ID" value="ALP51658.1"/>
    <property type="molecule type" value="Genomic_DNA"/>
</dbReference>
<dbReference type="KEGG" id="tee:Tel_00050"/>
<dbReference type="Proteomes" id="UP000055136">
    <property type="component" value="Chromosome"/>
</dbReference>
<dbReference type="AlphaFoldDB" id="A0A0S2T935"/>
<gene>
    <name evidence="1" type="ORF">Tel_00050</name>
</gene>
<evidence type="ECO:0000313" key="1">
    <source>
        <dbReference type="EMBL" id="ALP51658.1"/>
    </source>
</evidence>